<evidence type="ECO:0000313" key="1">
    <source>
        <dbReference type="EMBL" id="KAI3773082.1"/>
    </source>
</evidence>
<evidence type="ECO:0000313" key="2">
    <source>
        <dbReference type="Proteomes" id="UP001055879"/>
    </source>
</evidence>
<keyword evidence="2" id="KW-1185">Reference proteome</keyword>
<protein>
    <submittedName>
        <fullName evidence="1">Uncharacterized protein</fullName>
    </submittedName>
</protein>
<reference evidence="2" key="1">
    <citation type="journal article" date="2022" name="Mol. Ecol. Resour.">
        <title>The genomes of chicory, endive, great burdock and yacon provide insights into Asteraceae palaeo-polyploidization history and plant inulin production.</title>
        <authorList>
            <person name="Fan W."/>
            <person name="Wang S."/>
            <person name="Wang H."/>
            <person name="Wang A."/>
            <person name="Jiang F."/>
            <person name="Liu H."/>
            <person name="Zhao H."/>
            <person name="Xu D."/>
            <person name="Zhang Y."/>
        </authorList>
    </citation>
    <scope>NUCLEOTIDE SEQUENCE [LARGE SCALE GENOMIC DNA]</scope>
    <source>
        <strain evidence="2">cv. Niubang</strain>
    </source>
</reference>
<dbReference type="EMBL" id="CM042047">
    <property type="protein sequence ID" value="KAI3773082.1"/>
    <property type="molecule type" value="Genomic_DNA"/>
</dbReference>
<organism evidence="1 2">
    <name type="scientific">Arctium lappa</name>
    <name type="common">Greater burdock</name>
    <name type="synonym">Lappa major</name>
    <dbReference type="NCBI Taxonomy" id="4217"/>
    <lineage>
        <taxon>Eukaryota</taxon>
        <taxon>Viridiplantae</taxon>
        <taxon>Streptophyta</taxon>
        <taxon>Embryophyta</taxon>
        <taxon>Tracheophyta</taxon>
        <taxon>Spermatophyta</taxon>
        <taxon>Magnoliopsida</taxon>
        <taxon>eudicotyledons</taxon>
        <taxon>Gunneridae</taxon>
        <taxon>Pentapetalae</taxon>
        <taxon>asterids</taxon>
        <taxon>campanulids</taxon>
        <taxon>Asterales</taxon>
        <taxon>Asteraceae</taxon>
        <taxon>Carduoideae</taxon>
        <taxon>Cardueae</taxon>
        <taxon>Arctiinae</taxon>
        <taxon>Arctium</taxon>
    </lineage>
</organism>
<gene>
    <name evidence="1" type="ORF">L6452_04280</name>
</gene>
<sequence length="618" mass="67889">MYYFDYVFLKGYFAPAIGIDLSTSYYGWVPLSLPLPLTLIITSLSKPFPLLLSQFSPEKPSHRRTKSLYLRHRLFNMEPTAQHRLHSIKLWPPSPSTRQVLVDRIIKNLTTPSILSRKYGLLSTEEAEEDAKRIESAAFATANQHFEKEPDGDGSSAVQLYAKESSTLMVEAVKRGPSIKEEHEAMPMYETVTVTADHETVFDISGGSRAFLKEDEAKELLKPLQKPGNEYKKIRFSNRSFGLDAARVAVPILVSLKDQLTEVDLSDIVAGRPEDEALEVMSMFSSSLKGSDLRYLNLSDNALGEKGIRAFEELLSSQSNLEELYLINNGISEEAAKAVCELIPSTKKLKILHFHNNMTGDEGAVAISELLRKSPLLEDFRCSSTRVGSEGGVPLSEALATCTHLKKLDLRDNMFGVEAGVALSKSISVFTNLTEIYLSYLNLENEGALALSNALKDSAASLEVIDMAGNDITSEAAPGLAACFVAKKESLTKINLSENELGDEGTIVIAKALKEEFPRLTEVDLSVNAIRRAGARVLAQAVVGKPGFKLLNIDGNFVSDEGVDDVKEVFKNSPDVLGPLDENDPEGQTFDGEDEENGDDDDEELGSKLKGLEIKQEE</sequence>
<comment type="caution">
    <text evidence="1">The sequence shown here is derived from an EMBL/GenBank/DDBJ whole genome shotgun (WGS) entry which is preliminary data.</text>
</comment>
<reference evidence="1 2" key="2">
    <citation type="journal article" date="2022" name="Mol. Ecol. Resour.">
        <title>The genomes of chicory, endive, great burdock and yacon provide insights into Asteraceae paleo-polyploidization history and plant inulin production.</title>
        <authorList>
            <person name="Fan W."/>
            <person name="Wang S."/>
            <person name="Wang H."/>
            <person name="Wang A."/>
            <person name="Jiang F."/>
            <person name="Liu H."/>
            <person name="Zhao H."/>
            <person name="Xu D."/>
            <person name="Zhang Y."/>
        </authorList>
    </citation>
    <scope>NUCLEOTIDE SEQUENCE [LARGE SCALE GENOMIC DNA]</scope>
    <source>
        <strain evidence="2">cv. Niubang</strain>
    </source>
</reference>
<dbReference type="Proteomes" id="UP001055879">
    <property type="component" value="Linkage Group LG01"/>
</dbReference>
<accession>A0ACB9FR66</accession>
<name>A0ACB9FR66_ARCLA</name>
<proteinExistence type="predicted"/>